<dbReference type="EMBL" id="MFGJ01000006">
    <property type="protein sequence ID" value="OGF32253.1"/>
    <property type="molecule type" value="Genomic_DNA"/>
</dbReference>
<gene>
    <name evidence="3" type="ORF">A2478_02925</name>
</gene>
<feature type="transmembrane region" description="Helical" evidence="1">
    <location>
        <begin position="40"/>
        <end position="61"/>
    </location>
</feature>
<accession>A0A1F5T0I9</accession>
<evidence type="ECO:0000259" key="2">
    <source>
        <dbReference type="Pfam" id="PF18893"/>
    </source>
</evidence>
<dbReference type="AlphaFoldDB" id="A0A1F5T0I9"/>
<keyword evidence="1" id="KW-0472">Membrane</keyword>
<evidence type="ECO:0000256" key="1">
    <source>
        <dbReference type="SAM" id="Phobius"/>
    </source>
</evidence>
<comment type="caution">
    <text evidence="3">The sequence shown here is derived from an EMBL/GenBank/DDBJ whole genome shotgun (WGS) entry which is preliminary data.</text>
</comment>
<evidence type="ECO:0000313" key="3">
    <source>
        <dbReference type="EMBL" id="OGF32253.1"/>
    </source>
</evidence>
<dbReference type="Proteomes" id="UP000179001">
    <property type="component" value="Unassembled WGS sequence"/>
</dbReference>
<reference evidence="3 4" key="1">
    <citation type="journal article" date="2016" name="Nat. Commun.">
        <title>Thousands of microbial genomes shed light on interconnected biogeochemical processes in an aquifer system.</title>
        <authorList>
            <person name="Anantharaman K."/>
            <person name="Brown C.T."/>
            <person name="Hug L.A."/>
            <person name="Sharon I."/>
            <person name="Castelle C.J."/>
            <person name="Probst A.J."/>
            <person name="Thomas B.C."/>
            <person name="Singh A."/>
            <person name="Wilkins M.J."/>
            <person name="Karaoz U."/>
            <person name="Brodie E.L."/>
            <person name="Williams K.H."/>
            <person name="Hubbard S.S."/>
            <person name="Banfield J.F."/>
        </authorList>
    </citation>
    <scope>NUCLEOTIDE SEQUENCE [LARGE SCALE GENOMIC DNA]</scope>
</reference>
<dbReference type="Pfam" id="PF18893">
    <property type="entry name" value="DUF5652"/>
    <property type="match status" value="1"/>
</dbReference>
<dbReference type="STRING" id="1798002.A2478_02925"/>
<protein>
    <recommendedName>
        <fullName evidence="2">DUF5652 domain-containing protein</fullName>
    </recommendedName>
</protein>
<feature type="transmembrane region" description="Helical" evidence="1">
    <location>
        <begin position="7"/>
        <end position="28"/>
    </location>
</feature>
<evidence type="ECO:0000313" key="4">
    <source>
        <dbReference type="Proteomes" id="UP000179001"/>
    </source>
</evidence>
<keyword evidence="1" id="KW-0812">Transmembrane</keyword>
<name>A0A1F5T0I9_9BACT</name>
<keyword evidence="1" id="KW-1133">Transmembrane helix</keyword>
<proteinExistence type="predicted"/>
<dbReference type="InterPro" id="IPR043712">
    <property type="entry name" value="DUF5652"/>
</dbReference>
<organism evidence="3 4">
    <name type="scientific">Candidatus Falkowbacteria bacterium RIFOXYC2_FULL_36_12</name>
    <dbReference type="NCBI Taxonomy" id="1798002"/>
    <lineage>
        <taxon>Bacteria</taxon>
        <taxon>Candidatus Falkowiibacteriota</taxon>
    </lineage>
</organism>
<feature type="domain" description="DUF5652" evidence="2">
    <location>
        <begin position="11"/>
        <end position="65"/>
    </location>
</feature>
<sequence length="66" mass="7778">MIDELPFNPLYLLLIIPLMLWDAVWKAIGLWKSAGHKQLAWFICIMIFNTVGILPIVYILFFQKKK</sequence>